<dbReference type="STRING" id="530564.Psta_4043"/>
<dbReference type="InterPro" id="IPR029058">
    <property type="entry name" value="AB_hydrolase_fold"/>
</dbReference>
<protein>
    <recommendedName>
        <fullName evidence="1">AB hydrolase-1 domain-containing protein</fullName>
    </recommendedName>
</protein>
<sequence length="292" mass="31267">MQGQLVRAQATDGLRLDGFFLPPADSAVLDRPRPFDAALLLHGVAANFYTSSTLEAVVPMLRDRGIAVLLANTRGHDGVFSSSIGMTRKRFGSAYEIVDECRADIRGWINFLVAQRHSRLLLLGHSLGGVKAVYAQAHDRHAEVQGIVAASPPRLSYKAFLAGSESALFFESMQTAKDLVAAGQPDELFTAKFPFPLLISAASYIDKYGPAERYHLLDAAAKLTVRSHFLYGSKELESGGIAFAGLPEALNGLGRGDTLSVDVIQGGDHVYTGVQQQLAAAIGKWVDAIAVG</sequence>
<dbReference type="HOGENOM" id="CLU_982410_0_0_0"/>
<evidence type="ECO:0000259" key="1">
    <source>
        <dbReference type="Pfam" id="PF12697"/>
    </source>
</evidence>
<dbReference type="EMBL" id="CP001848">
    <property type="protein sequence ID" value="ADB18696.1"/>
    <property type="molecule type" value="Genomic_DNA"/>
</dbReference>
<dbReference type="KEGG" id="psl:Psta_4043"/>
<dbReference type="eggNOG" id="COG1073">
    <property type="taxonomic scope" value="Bacteria"/>
</dbReference>
<dbReference type="Pfam" id="PF12697">
    <property type="entry name" value="Abhydrolase_6"/>
    <property type="match status" value="1"/>
</dbReference>
<feature type="domain" description="AB hydrolase-1" evidence="1">
    <location>
        <begin position="39"/>
        <end position="280"/>
    </location>
</feature>
<organism evidence="2 3">
    <name type="scientific">Pirellula staleyi (strain ATCC 27377 / DSM 6068 / ICPB 4128)</name>
    <name type="common">Pirella staleyi</name>
    <dbReference type="NCBI Taxonomy" id="530564"/>
    <lineage>
        <taxon>Bacteria</taxon>
        <taxon>Pseudomonadati</taxon>
        <taxon>Planctomycetota</taxon>
        <taxon>Planctomycetia</taxon>
        <taxon>Pirellulales</taxon>
        <taxon>Pirellulaceae</taxon>
        <taxon>Pirellula</taxon>
    </lineage>
</organism>
<dbReference type="Gene3D" id="3.40.50.1820">
    <property type="entry name" value="alpha/beta hydrolase"/>
    <property type="match status" value="1"/>
</dbReference>
<dbReference type="AlphaFoldDB" id="D2R2W3"/>
<dbReference type="SUPFAM" id="SSF53474">
    <property type="entry name" value="alpha/beta-Hydrolases"/>
    <property type="match status" value="1"/>
</dbReference>
<proteinExistence type="predicted"/>
<evidence type="ECO:0000313" key="2">
    <source>
        <dbReference type="EMBL" id="ADB18696.1"/>
    </source>
</evidence>
<dbReference type="InterPro" id="IPR000073">
    <property type="entry name" value="AB_hydrolase_1"/>
</dbReference>
<evidence type="ECO:0000313" key="3">
    <source>
        <dbReference type="Proteomes" id="UP000001887"/>
    </source>
</evidence>
<dbReference type="OrthoDB" id="267912at2"/>
<keyword evidence="3" id="KW-1185">Reference proteome</keyword>
<gene>
    <name evidence="2" type="ordered locus">Psta_4043</name>
</gene>
<reference evidence="2 3" key="1">
    <citation type="journal article" date="2009" name="Stand. Genomic Sci.">
        <title>Complete genome sequence of Pirellula staleyi type strain (ATCC 27377).</title>
        <authorList>
            <person name="Clum A."/>
            <person name="Tindall B.J."/>
            <person name="Sikorski J."/>
            <person name="Ivanova N."/>
            <person name="Mavrommatis K."/>
            <person name="Lucas S."/>
            <person name="Glavina del Rio T."/>
            <person name="Nolan M."/>
            <person name="Chen F."/>
            <person name="Tice H."/>
            <person name="Pitluck S."/>
            <person name="Cheng J.F."/>
            <person name="Chertkov O."/>
            <person name="Brettin T."/>
            <person name="Han C."/>
            <person name="Detter J.C."/>
            <person name="Kuske C."/>
            <person name="Bruce D."/>
            <person name="Goodwin L."/>
            <person name="Ovchinikova G."/>
            <person name="Pati A."/>
            <person name="Mikhailova N."/>
            <person name="Chen A."/>
            <person name="Palaniappan K."/>
            <person name="Land M."/>
            <person name="Hauser L."/>
            <person name="Chang Y.J."/>
            <person name="Jeffries C.D."/>
            <person name="Chain P."/>
            <person name="Rohde M."/>
            <person name="Goker M."/>
            <person name="Bristow J."/>
            <person name="Eisen J.A."/>
            <person name="Markowitz V."/>
            <person name="Hugenholtz P."/>
            <person name="Kyrpides N.C."/>
            <person name="Klenk H.P."/>
            <person name="Lapidus A."/>
        </authorList>
    </citation>
    <scope>NUCLEOTIDE SEQUENCE [LARGE SCALE GENOMIC DNA]</scope>
    <source>
        <strain evidence="3">ATCC 27377 / DSM 6068 / ICPB 4128</strain>
    </source>
</reference>
<accession>D2R2W3</accession>
<name>D2R2W3_PIRSD</name>
<dbReference type="Proteomes" id="UP000001887">
    <property type="component" value="Chromosome"/>
</dbReference>